<feature type="compositionally biased region" description="Basic and acidic residues" evidence="1">
    <location>
        <begin position="326"/>
        <end position="341"/>
    </location>
</feature>
<protein>
    <submittedName>
        <fullName evidence="2">Uncharacterized protein</fullName>
    </submittedName>
</protein>
<evidence type="ECO:0000313" key="3">
    <source>
        <dbReference type="Proteomes" id="UP000245956"/>
    </source>
</evidence>
<sequence>MEPSNDLRNDKSISGDFALMRRELLHGALPRDSPRCLTGHDTTGLDCMAAVLRMTHMTMILADEFGERPEEKSNPLLQYAWQRFDDYEGDSVSEAVLKQRADVKADVIKALMAADKGLQVKSLSFEALMDCRLMQQANTHGVFKESKPLPMNVIIKSNVLLVTTSSLVAQHGGPDGALASMILSKFGYIQELDIYMRNGRPHITMIRLIASPEHGFSVRHLMTFKSPCDVFDPYNGNTFREDVWRIQYNIMAIVRLRQEGESSDAVRRFRMDGKELRPRHTDNAAFSNTEWDICDDGKPREYIIFYCFQAAMERLVGRAEARDKERAMMQDRDKARQREELDGAQGVARWRSLPPPRANERNLERCRGDVDQETLEGGRHTPVTAPKKLAPANDKPAQAPQQQTSKSAAGVLAPSVSTRPAQEDRHDTATATTSMSGPGRNVVTPGLTRQPPRGSRYQATGSNAIPLPHGKEKCPWLHSDARAKGLQEWRRVVALALERSSEEDKAHI</sequence>
<proteinExistence type="predicted"/>
<dbReference type="Proteomes" id="UP000245956">
    <property type="component" value="Unassembled WGS sequence"/>
</dbReference>
<accession>A0A2U3EM55</accession>
<dbReference type="AlphaFoldDB" id="A0A2U3EM55"/>
<feature type="region of interest" description="Disordered" evidence="1">
    <location>
        <begin position="326"/>
        <end position="473"/>
    </location>
</feature>
<evidence type="ECO:0000313" key="2">
    <source>
        <dbReference type="EMBL" id="PWI75585.1"/>
    </source>
</evidence>
<gene>
    <name evidence="2" type="ORF">PCL_06243</name>
</gene>
<reference evidence="2 3" key="1">
    <citation type="journal article" date="2016" name="Front. Microbiol.">
        <title>Genome and transcriptome sequences reveal the specific parasitism of the nematophagous Purpureocillium lilacinum 36-1.</title>
        <authorList>
            <person name="Xie J."/>
            <person name="Li S."/>
            <person name="Mo C."/>
            <person name="Xiao X."/>
            <person name="Peng D."/>
            <person name="Wang G."/>
            <person name="Xiao Y."/>
        </authorList>
    </citation>
    <scope>NUCLEOTIDE SEQUENCE [LARGE SCALE GENOMIC DNA]</scope>
    <source>
        <strain evidence="2 3">36-1</strain>
    </source>
</reference>
<feature type="compositionally biased region" description="Basic and acidic residues" evidence="1">
    <location>
        <begin position="358"/>
        <end position="370"/>
    </location>
</feature>
<comment type="caution">
    <text evidence="2">The sequence shown here is derived from an EMBL/GenBank/DDBJ whole genome shotgun (WGS) entry which is preliminary data.</text>
</comment>
<name>A0A2U3EM55_PURLI</name>
<evidence type="ECO:0000256" key="1">
    <source>
        <dbReference type="SAM" id="MobiDB-lite"/>
    </source>
</evidence>
<dbReference type="EMBL" id="LCWV01000002">
    <property type="protein sequence ID" value="PWI75585.1"/>
    <property type="molecule type" value="Genomic_DNA"/>
</dbReference>
<organism evidence="2 3">
    <name type="scientific">Purpureocillium lilacinum</name>
    <name type="common">Paecilomyces lilacinus</name>
    <dbReference type="NCBI Taxonomy" id="33203"/>
    <lineage>
        <taxon>Eukaryota</taxon>
        <taxon>Fungi</taxon>
        <taxon>Dikarya</taxon>
        <taxon>Ascomycota</taxon>
        <taxon>Pezizomycotina</taxon>
        <taxon>Sordariomycetes</taxon>
        <taxon>Hypocreomycetidae</taxon>
        <taxon>Hypocreales</taxon>
        <taxon>Ophiocordycipitaceae</taxon>
        <taxon>Purpureocillium</taxon>
    </lineage>
</organism>